<sequence>MTDATSSLSIDPEDRLRADLYDFLAVLLTAPPDQALLDRTAGLTGDASRLGQGIERLARAAGAATPQALTREYNALFIGVGRGELLPYASYYLTGFLNDKPLARLRGDMKTLGIARSGGTSDPEDNIAALFEMMAGLITGRFGSPAGPAAQQDFFDKHIGPWADRFMTDLTQAEGAAFYTAVGDLGLAFLEIEREAFRMSS</sequence>
<dbReference type="InterPro" id="IPR050289">
    <property type="entry name" value="TorD/DmsD_chaperones"/>
</dbReference>
<evidence type="ECO:0000256" key="1">
    <source>
        <dbReference type="ARBA" id="ARBA00023186"/>
    </source>
</evidence>
<dbReference type="Pfam" id="PF02613">
    <property type="entry name" value="Nitrate_red_del"/>
    <property type="match status" value="1"/>
</dbReference>
<dbReference type="InterPro" id="IPR036411">
    <property type="entry name" value="TorD-like_sf"/>
</dbReference>
<dbReference type="Proteomes" id="UP000183987">
    <property type="component" value="Unassembled WGS sequence"/>
</dbReference>
<dbReference type="PANTHER" id="PTHR34227:SF1">
    <property type="entry name" value="DIMETHYL SULFOXIDE REDUCTASE CHAPERONE-RELATED"/>
    <property type="match status" value="1"/>
</dbReference>
<dbReference type="RefSeq" id="WP_072855481.1">
    <property type="nucleotide sequence ID" value="NZ_FQUE01000001.1"/>
</dbReference>
<organism evidence="2 3">
    <name type="scientific">Loktanella atrilutea</name>
    <dbReference type="NCBI Taxonomy" id="366533"/>
    <lineage>
        <taxon>Bacteria</taxon>
        <taxon>Pseudomonadati</taxon>
        <taxon>Pseudomonadota</taxon>
        <taxon>Alphaproteobacteria</taxon>
        <taxon>Rhodobacterales</taxon>
        <taxon>Roseobacteraceae</taxon>
        <taxon>Loktanella</taxon>
    </lineage>
</organism>
<dbReference type="SUPFAM" id="SSF89155">
    <property type="entry name" value="TorD-like"/>
    <property type="match status" value="1"/>
</dbReference>
<keyword evidence="1" id="KW-0143">Chaperone</keyword>
<dbReference type="Gene3D" id="1.10.3480.10">
    <property type="entry name" value="TorD-like"/>
    <property type="match status" value="1"/>
</dbReference>
<keyword evidence="3" id="KW-1185">Reference proteome</keyword>
<protein>
    <submittedName>
        <fullName evidence="2">Chaperone TorD involved in molybdoenzyme TorA maturation</fullName>
    </submittedName>
</protein>
<dbReference type="PANTHER" id="PTHR34227">
    <property type="entry name" value="CHAPERONE PROTEIN YCDY"/>
    <property type="match status" value="1"/>
</dbReference>
<dbReference type="STRING" id="366533.SAMN05444339_101362"/>
<reference evidence="3" key="1">
    <citation type="submission" date="2016-11" db="EMBL/GenBank/DDBJ databases">
        <authorList>
            <person name="Varghese N."/>
            <person name="Submissions S."/>
        </authorList>
    </citation>
    <scope>NUCLEOTIDE SEQUENCE [LARGE SCALE GENOMIC DNA]</scope>
    <source>
        <strain evidence="3">DSM 29326</strain>
    </source>
</reference>
<dbReference type="OrthoDB" id="8526323at2"/>
<proteinExistence type="predicted"/>
<evidence type="ECO:0000313" key="3">
    <source>
        <dbReference type="Proteomes" id="UP000183987"/>
    </source>
</evidence>
<dbReference type="AlphaFoldDB" id="A0A1M4TGN1"/>
<dbReference type="InterPro" id="IPR020945">
    <property type="entry name" value="DMSO/NO3_reduct_chaperone"/>
</dbReference>
<accession>A0A1M4TGN1</accession>
<name>A0A1M4TGN1_LOKAT</name>
<gene>
    <name evidence="2" type="ORF">SAMN05444339_101362</name>
</gene>
<dbReference type="EMBL" id="FQUE01000001">
    <property type="protein sequence ID" value="SHE43662.1"/>
    <property type="molecule type" value="Genomic_DNA"/>
</dbReference>
<evidence type="ECO:0000313" key="2">
    <source>
        <dbReference type="EMBL" id="SHE43662.1"/>
    </source>
</evidence>